<dbReference type="GeneID" id="61830531"/>
<evidence type="ECO:0000313" key="1">
    <source>
        <dbReference type="EMBL" id="VTR00012.1"/>
    </source>
</evidence>
<accession>A0AAX3I730</accession>
<evidence type="ECO:0000313" key="2">
    <source>
        <dbReference type="Proteomes" id="UP000306562"/>
    </source>
</evidence>
<gene>
    <name evidence="1" type="ORF">NCTC10696_02953</name>
</gene>
<dbReference type="RefSeq" id="WP_057022462.1">
    <property type="nucleotide sequence ID" value="NZ_CBCSGQ010000033.1"/>
</dbReference>
<dbReference type="Pfam" id="PF19929">
    <property type="entry name" value="DUF6392"/>
    <property type="match status" value="1"/>
</dbReference>
<organism evidence="1 2">
    <name type="scientific">Pseudomonas synxantha</name>
    <dbReference type="NCBI Taxonomy" id="47883"/>
    <lineage>
        <taxon>Bacteria</taxon>
        <taxon>Pseudomonadati</taxon>
        <taxon>Pseudomonadota</taxon>
        <taxon>Gammaproteobacteria</taxon>
        <taxon>Pseudomonadales</taxon>
        <taxon>Pseudomonadaceae</taxon>
        <taxon>Pseudomonas</taxon>
    </lineage>
</organism>
<reference evidence="1 2" key="1">
    <citation type="submission" date="2019-05" db="EMBL/GenBank/DDBJ databases">
        <authorList>
            <consortium name="Pathogen Informatics"/>
        </authorList>
    </citation>
    <scope>NUCLEOTIDE SEQUENCE [LARGE SCALE GENOMIC DNA]</scope>
    <source>
        <strain evidence="1 2">NCTC10696</strain>
    </source>
</reference>
<proteinExistence type="predicted"/>
<dbReference type="AlphaFoldDB" id="A0AAX3I730"/>
<name>A0AAX3I730_9PSED</name>
<dbReference type="EMBL" id="LR590482">
    <property type="protein sequence ID" value="VTR00012.1"/>
    <property type="molecule type" value="Genomic_DNA"/>
</dbReference>
<sequence>MNTSTITLWIKNLGRPYEVLVSEGVIPNMPLQELYKGRDWLDIEPEDGVELSFATDSRCLETLYVILAQTVEGQPVYRGKLPPPLALSMNKADIQELFGMPLESKGPTELPLNRKTGGWDAYKLDSTIHPRAKMIFKYAQDYKVNTLVFTLYDE</sequence>
<protein>
    <submittedName>
        <fullName evidence="1">Pyocin immunity family protein</fullName>
    </submittedName>
</protein>
<dbReference type="InterPro" id="IPR045657">
    <property type="entry name" value="DUF6392"/>
</dbReference>
<dbReference type="Proteomes" id="UP000306562">
    <property type="component" value="Chromosome"/>
</dbReference>